<dbReference type="RefSeq" id="WP_273378290.1">
    <property type="nucleotide sequence ID" value="NZ_PIUK01000025.1"/>
</dbReference>
<proteinExistence type="inferred from homology"/>
<dbReference type="Proteomes" id="UP000732377">
    <property type="component" value="Unassembled WGS sequence"/>
</dbReference>
<comment type="function">
    <text evidence="5 6 7">Associates with the EF-Tu.GDP complex and induces the exchange of GDP to GTP. It remains bound to the aminoacyl-tRNA.EF-Tu.GTP complex up to the GTP hydrolysis stage on the ribosome.</text>
</comment>
<comment type="caution">
    <text evidence="10">The sequence shown here is derived from an EMBL/GenBank/DDBJ whole genome shotgun (WGS) entry which is preliminary data.</text>
</comment>
<dbReference type="Pfam" id="PF00889">
    <property type="entry name" value="EF_TS"/>
    <property type="match status" value="1"/>
</dbReference>
<dbReference type="InterPro" id="IPR036402">
    <property type="entry name" value="EF-Ts_dimer_sf"/>
</dbReference>
<evidence type="ECO:0000256" key="6">
    <source>
        <dbReference type="HAMAP-Rule" id="MF_00050"/>
    </source>
</evidence>
<dbReference type="GO" id="GO:0003746">
    <property type="term" value="F:translation elongation factor activity"/>
    <property type="evidence" value="ECO:0007669"/>
    <property type="project" value="UniProtKB-UniRule"/>
</dbReference>
<dbReference type="HAMAP" id="MF_00050">
    <property type="entry name" value="EF_Ts"/>
    <property type="match status" value="1"/>
</dbReference>
<dbReference type="InterPro" id="IPR014039">
    <property type="entry name" value="Transl_elong_EFTs/EF1B_dimer"/>
</dbReference>
<keyword evidence="6" id="KW-0963">Cytoplasm</keyword>
<dbReference type="AlphaFoldDB" id="A0A953HZC3"/>
<comment type="subcellular location">
    <subcellularLocation>
        <location evidence="6 8">Cytoplasm</location>
    </subcellularLocation>
</comment>
<evidence type="ECO:0000256" key="2">
    <source>
        <dbReference type="ARBA" id="ARBA00016956"/>
    </source>
</evidence>
<comment type="similarity">
    <text evidence="1 6 7">Belongs to the EF-Ts family.</text>
</comment>
<dbReference type="SUPFAM" id="SSF46934">
    <property type="entry name" value="UBA-like"/>
    <property type="match status" value="1"/>
</dbReference>
<organism evidence="10 11">
    <name type="scientific">Symbiobacterium thermophilum</name>
    <dbReference type="NCBI Taxonomy" id="2734"/>
    <lineage>
        <taxon>Bacteria</taxon>
        <taxon>Bacillati</taxon>
        <taxon>Bacillota</taxon>
        <taxon>Clostridia</taxon>
        <taxon>Eubacteriales</taxon>
        <taxon>Symbiobacteriaceae</taxon>
        <taxon>Symbiobacterium</taxon>
    </lineage>
</organism>
<sequence length="304" mass="33511">MAEITAKMVAELRARTGAGMMDCKKALMETGGDFDKAVDWLREKGLAAAAKKAGRVAAEGRVHAIVEDGARHGVLVEVNCETDFVARGEAFINLCDHVARVILQTRPASMEALQEALGDTVKEAVAKIGENIQVRRFERYEVADAGRVHAYIHGDGRVGVLIELTTATPEVAAHPEVEALCHELALQIASMRAQYVRPEDVPAQVIEHEREILKAQAINEGKKPEIAEKMVAGRINKFYQEVCLLEQEWVKDSKKTVGALVKEVADKVGGEITVKRFVRYEKGEGIEKRQDDFAEEVMRQAGLK</sequence>
<name>A0A953HZC3_SYMTR</name>
<reference evidence="10" key="1">
    <citation type="submission" date="2017-11" db="EMBL/GenBank/DDBJ databases">
        <title>Three new genomes from thermophilic consortium.</title>
        <authorList>
            <person name="Quaggio R."/>
            <person name="Amgarten D."/>
            <person name="Setubal J.C."/>
        </authorList>
    </citation>
    <scope>NUCLEOTIDE SEQUENCE</scope>
    <source>
        <strain evidence="10">ZCTH01-B2</strain>
    </source>
</reference>
<dbReference type="CDD" id="cd14275">
    <property type="entry name" value="UBA_EF-Ts"/>
    <property type="match status" value="1"/>
</dbReference>
<evidence type="ECO:0000313" key="10">
    <source>
        <dbReference type="EMBL" id="MBY6275432.1"/>
    </source>
</evidence>
<dbReference type="SUPFAM" id="SSF54713">
    <property type="entry name" value="Elongation factor Ts (EF-Ts), dimerisation domain"/>
    <property type="match status" value="2"/>
</dbReference>
<dbReference type="Gene3D" id="3.30.479.20">
    <property type="entry name" value="Elongation factor Ts, dimerisation domain"/>
    <property type="match status" value="2"/>
</dbReference>
<dbReference type="Gene3D" id="1.10.8.10">
    <property type="entry name" value="DNA helicase RuvA subunit, C-terminal domain"/>
    <property type="match status" value="1"/>
</dbReference>
<dbReference type="EMBL" id="PIUK01000025">
    <property type="protein sequence ID" value="MBY6275432.1"/>
    <property type="molecule type" value="Genomic_DNA"/>
</dbReference>
<feature type="region of interest" description="Involved in Mg(2+) ion dislocation from EF-Tu" evidence="6">
    <location>
        <begin position="82"/>
        <end position="85"/>
    </location>
</feature>
<dbReference type="InterPro" id="IPR018101">
    <property type="entry name" value="Transl_elong_Ts_CS"/>
</dbReference>
<evidence type="ECO:0000256" key="4">
    <source>
        <dbReference type="ARBA" id="ARBA00022917"/>
    </source>
</evidence>
<keyword evidence="3 6" id="KW-0251">Elongation factor</keyword>
<dbReference type="PANTHER" id="PTHR11741">
    <property type="entry name" value="ELONGATION FACTOR TS"/>
    <property type="match status" value="1"/>
</dbReference>
<dbReference type="InterPro" id="IPR009060">
    <property type="entry name" value="UBA-like_sf"/>
</dbReference>
<keyword evidence="4 6" id="KW-0648">Protein biosynthesis</keyword>
<evidence type="ECO:0000256" key="1">
    <source>
        <dbReference type="ARBA" id="ARBA00005532"/>
    </source>
</evidence>
<evidence type="ECO:0000256" key="5">
    <source>
        <dbReference type="ARBA" id="ARBA00025453"/>
    </source>
</evidence>
<dbReference type="Gene3D" id="1.10.286.20">
    <property type="match status" value="1"/>
</dbReference>
<dbReference type="GO" id="GO:0005737">
    <property type="term" value="C:cytoplasm"/>
    <property type="evidence" value="ECO:0007669"/>
    <property type="project" value="UniProtKB-SubCell"/>
</dbReference>
<dbReference type="FunFam" id="1.10.286.20:FF:000001">
    <property type="entry name" value="Elongation factor Ts"/>
    <property type="match status" value="1"/>
</dbReference>
<evidence type="ECO:0000256" key="8">
    <source>
        <dbReference type="RuleBase" id="RU000643"/>
    </source>
</evidence>
<protein>
    <recommendedName>
        <fullName evidence="2 6">Elongation factor Ts</fullName>
        <shortName evidence="6">EF-Ts</shortName>
    </recommendedName>
</protein>
<dbReference type="PANTHER" id="PTHR11741:SF0">
    <property type="entry name" value="ELONGATION FACTOR TS, MITOCHONDRIAL"/>
    <property type="match status" value="1"/>
</dbReference>
<dbReference type="NCBIfam" id="TIGR00116">
    <property type="entry name" value="tsf"/>
    <property type="match status" value="1"/>
</dbReference>
<evidence type="ECO:0000259" key="9">
    <source>
        <dbReference type="Pfam" id="PF00889"/>
    </source>
</evidence>
<dbReference type="InterPro" id="IPR001816">
    <property type="entry name" value="Transl_elong_EFTs/EF1B"/>
</dbReference>
<accession>A0A953HZC3</accession>
<gene>
    <name evidence="6" type="primary">tsf</name>
    <name evidence="10" type="ORF">CWE10_04305</name>
</gene>
<evidence type="ECO:0000256" key="7">
    <source>
        <dbReference type="RuleBase" id="RU000642"/>
    </source>
</evidence>
<dbReference type="PROSITE" id="PS01126">
    <property type="entry name" value="EF_TS_1"/>
    <property type="match status" value="1"/>
</dbReference>
<dbReference type="FunFam" id="1.10.8.10:FF:000001">
    <property type="entry name" value="Elongation factor Ts"/>
    <property type="match status" value="1"/>
</dbReference>
<evidence type="ECO:0000313" key="11">
    <source>
        <dbReference type="Proteomes" id="UP000732377"/>
    </source>
</evidence>
<evidence type="ECO:0000256" key="3">
    <source>
        <dbReference type="ARBA" id="ARBA00022768"/>
    </source>
</evidence>
<feature type="domain" description="Translation elongation factor EFTs/EF1B dimerisation" evidence="9">
    <location>
        <begin position="73"/>
        <end position="284"/>
    </location>
</feature>
<dbReference type="PROSITE" id="PS01127">
    <property type="entry name" value="EF_TS_2"/>
    <property type="match status" value="1"/>
</dbReference>